<protein>
    <submittedName>
        <fullName evidence="1">Uncharacterized protein</fullName>
    </submittedName>
</protein>
<comment type="caution">
    <text evidence="1">The sequence shown here is derived from an EMBL/GenBank/DDBJ whole genome shotgun (WGS) entry which is preliminary data.</text>
</comment>
<keyword evidence="2" id="KW-1185">Reference proteome</keyword>
<gene>
    <name evidence="1" type="ORF">GBAR_LOCUS6450</name>
</gene>
<dbReference type="EMBL" id="CASHTH010000981">
    <property type="protein sequence ID" value="CAI8009659.1"/>
    <property type="molecule type" value="Genomic_DNA"/>
</dbReference>
<name>A0AA35RDV1_GEOBA</name>
<evidence type="ECO:0000313" key="1">
    <source>
        <dbReference type="EMBL" id="CAI8009659.1"/>
    </source>
</evidence>
<evidence type="ECO:0000313" key="2">
    <source>
        <dbReference type="Proteomes" id="UP001174909"/>
    </source>
</evidence>
<accession>A0AA35RDV1</accession>
<organism evidence="1 2">
    <name type="scientific">Geodia barretti</name>
    <name type="common">Barrett's horny sponge</name>
    <dbReference type="NCBI Taxonomy" id="519541"/>
    <lineage>
        <taxon>Eukaryota</taxon>
        <taxon>Metazoa</taxon>
        <taxon>Porifera</taxon>
        <taxon>Demospongiae</taxon>
        <taxon>Heteroscleromorpha</taxon>
        <taxon>Tetractinellida</taxon>
        <taxon>Astrophorina</taxon>
        <taxon>Geodiidae</taxon>
        <taxon>Geodia</taxon>
    </lineage>
</organism>
<proteinExistence type="predicted"/>
<sequence length="43" mass="4685">MLQTNAITQCCSECVGIARSLILQLIQGADFTSQLCQSLHKFA</sequence>
<dbReference type="Proteomes" id="UP001174909">
    <property type="component" value="Unassembled WGS sequence"/>
</dbReference>
<dbReference type="AlphaFoldDB" id="A0AA35RDV1"/>
<reference evidence="1" key="1">
    <citation type="submission" date="2023-03" db="EMBL/GenBank/DDBJ databases">
        <authorList>
            <person name="Steffen K."/>
            <person name="Cardenas P."/>
        </authorList>
    </citation>
    <scope>NUCLEOTIDE SEQUENCE</scope>
</reference>